<dbReference type="GO" id="GO:0000801">
    <property type="term" value="C:central element"/>
    <property type="evidence" value="ECO:0007669"/>
    <property type="project" value="TreeGrafter"/>
</dbReference>
<dbReference type="GO" id="GO:0007131">
    <property type="term" value="P:reciprocal meiotic recombination"/>
    <property type="evidence" value="ECO:0007669"/>
    <property type="project" value="TreeGrafter"/>
</dbReference>
<accession>A0A2I0T7X6</accession>
<sequence>MSGKGKRMSMKTGKGWIDIGKADLADGFLEIAMNSIEKLYAKLLKGSDGEADIHVHKAEVEKNLFKVLSYQAESSYDIGKMDMKYSVGKEMQAKVLRLLATAYFEWDCNLYLDKALKAISLANQVFMKTVQTE</sequence>
<dbReference type="InterPro" id="IPR013940">
    <property type="entry name" value="Spo22/ZIP4/TEX11"/>
</dbReference>
<dbReference type="OrthoDB" id="65716at2759"/>
<dbReference type="Proteomes" id="UP000233556">
    <property type="component" value="Unassembled WGS sequence"/>
</dbReference>
<protein>
    <submittedName>
        <fullName evidence="2">Uncharacterized protein</fullName>
    </submittedName>
</protein>
<evidence type="ECO:0000313" key="3">
    <source>
        <dbReference type="Proteomes" id="UP000233556"/>
    </source>
</evidence>
<name>A0A2I0T7X6_LIMLA</name>
<dbReference type="PANTHER" id="PTHR47083">
    <property type="entry name" value="TESTIS-EXPRESSED PROTEIN 11"/>
    <property type="match status" value="1"/>
</dbReference>
<dbReference type="AlphaFoldDB" id="A0A2I0T7X6"/>
<dbReference type="PANTHER" id="PTHR47083:SF1">
    <property type="entry name" value="TESTIS-EXPRESSED PROTEIN 11"/>
    <property type="match status" value="1"/>
</dbReference>
<keyword evidence="1" id="KW-0469">Meiosis</keyword>
<gene>
    <name evidence="2" type="ORF">llap_19792</name>
</gene>
<reference evidence="3" key="1">
    <citation type="submission" date="2017-11" db="EMBL/GenBank/DDBJ databases">
        <authorList>
            <person name="Lima N.C."/>
            <person name="Parody-Merino A.M."/>
            <person name="Battley P.F."/>
            <person name="Fidler A.E."/>
            <person name="Prosdocimi F."/>
        </authorList>
    </citation>
    <scope>NUCLEOTIDE SEQUENCE [LARGE SCALE GENOMIC DNA]</scope>
</reference>
<keyword evidence="3" id="KW-1185">Reference proteome</keyword>
<dbReference type="GO" id="GO:0007060">
    <property type="term" value="P:male meiosis chromosome segregation"/>
    <property type="evidence" value="ECO:0007669"/>
    <property type="project" value="TreeGrafter"/>
</dbReference>
<dbReference type="EMBL" id="KZ515900">
    <property type="protein sequence ID" value="PKU29904.1"/>
    <property type="molecule type" value="Genomic_DNA"/>
</dbReference>
<reference evidence="3" key="2">
    <citation type="submission" date="2017-12" db="EMBL/GenBank/DDBJ databases">
        <title>Genome sequence of the Bar-tailed Godwit (Limosa lapponica baueri).</title>
        <authorList>
            <person name="Lima N.C.B."/>
            <person name="Parody-Merino A.M."/>
            <person name="Battley P.F."/>
            <person name="Fidler A.E."/>
            <person name="Prosdocimi F."/>
        </authorList>
    </citation>
    <scope>NUCLEOTIDE SEQUENCE [LARGE SCALE GENOMIC DNA]</scope>
</reference>
<evidence type="ECO:0000256" key="1">
    <source>
        <dbReference type="ARBA" id="ARBA00023254"/>
    </source>
</evidence>
<dbReference type="Pfam" id="PF08631">
    <property type="entry name" value="SPO22"/>
    <property type="match status" value="1"/>
</dbReference>
<organism evidence="2 3">
    <name type="scientific">Limosa lapponica baueri</name>
    <dbReference type="NCBI Taxonomy" id="1758121"/>
    <lineage>
        <taxon>Eukaryota</taxon>
        <taxon>Metazoa</taxon>
        <taxon>Chordata</taxon>
        <taxon>Craniata</taxon>
        <taxon>Vertebrata</taxon>
        <taxon>Euteleostomi</taxon>
        <taxon>Archelosauria</taxon>
        <taxon>Archosauria</taxon>
        <taxon>Dinosauria</taxon>
        <taxon>Saurischia</taxon>
        <taxon>Theropoda</taxon>
        <taxon>Coelurosauria</taxon>
        <taxon>Aves</taxon>
        <taxon>Neognathae</taxon>
        <taxon>Neoaves</taxon>
        <taxon>Charadriiformes</taxon>
        <taxon>Scolopacidae</taxon>
        <taxon>Limosa</taxon>
    </lineage>
</organism>
<proteinExistence type="predicted"/>
<dbReference type="InterPro" id="IPR042861">
    <property type="entry name" value="TEX11"/>
</dbReference>
<evidence type="ECO:0000313" key="2">
    <source>
        <dbReference type="EMBL" id="PKU29904.1"/>
    </source>
</evidence>
<dbReference type="GO" id="GO:0007130">
    <property type="term" value="P:synaptonemal complex assembly"/>
    <property type="evidence" value="ECO:0007669"/>
    <property type="project" value="TreeGrafter"/>
</dbReference>